<accession>A0A1M5VQX6</accession>
<keyword evidence="2 7" id="KW-0813">Transport</keyword>
<dbReference type="AlphaFoldDB" id="A0A1M5VQX6"/>
<keyword evidence="3" id="KW-1003">Cell membrane</keyword>
<dbReference type="Gene3D" id="1.10.3720.10">
    <property type="entry name" value="MetI-like"/>
    <property type="match status" value="1"/>
</dbReference>
<dbReference type="EMBL" id="FQXV01000002">
    <property type="protein sequence ID" value="SHH77333.1"/>
    <property type="molecule type" value="Genomic_DNA"/>
</dbReference>
<keyword evidence="5 7" id="KW-1133">Transmembrane helix</keyword>
<dbReference type="RefSeq" id="WP_073076509.1">
    <property type="nucleotide sequence ID" value="NZ_FQXV01000002.1"/>
</dbReference>
<dbReference type="InterPro" id="IPR035906">
    <property type="entry name" value="MetI-like_sf"/>
</dbReference>
<evidence type="ECO:0000313" key="10">
    <source>
        <dbReference type="Proteomes" id="UP000183995"/>
    </source>
</evidence>
<dbReference type="PROSITE" id="PS50928">
    <property type="entry name" value="ABC_TM1"/>
    <property type="match status" value="1"/>
</dbReference>
<feature type="transmembrane region" description="Helical" evidence="7">
    <location>
        <begin position="242"/>
        <end position="261"/>
    </location>
</feature>
<keyword evidence="4 7" id="KW-0812">Transmembrane</keyword>
<reference evidence="9 10" key="1">
    <citation type="submission" date="2016-11" db="EMBL/GenBank/DDBJ databases">
        <authorList>
            <person name="Jaros S."/>
            <person name="Januszkiewicz K."/>
            <person name="Wedrychowicz H."/>
        </authorList>
    </citation>
    <scope>NUCLEOTIDE SEQUENCE [LARGE SCALE GENOMIC DNA]</scope>
    <source>
        <strain evidence="9 10">DSM 10068</strain>
    </source>
</reference>
<protein>
    <submittedName>
        <fullName evidence="9">Carbohydrate ABC transporter membrane protein 2, CUT1 family (TC 3.A.1.1.-)</fullName>
    </submittedName>
</protein>
<evidence type="ECO:0000256" key="4">
    <source>
        <dbReference type="ARBA" id="ARBA00022692"/>
    </source>
</evidence>
<dbReference type="CDD" id="cd06261">
    <property type="entry name" value="TM_PBP2"/>
    <property type="match status" value="1"/>
</dbReference>
<dbReference type="STRING" id="1123282.SAMN02745823_00956"/>
<feature type="transmembrane region" description="Helical" evidence="7">
    <location>
        <begin position="107"/>
        <end position="131"/>
    </location>
</feature>
<dbReference type="InterPro" id="IPR000515">
    <property type="entry name" value="MetI-like"/>
</dbReference>
<dbReference type="OrthoDB" id="9771544at2"/>
<evidence type="ECO:0000313" key="9">
    <source>
        <dbReference type="EMBL" id="SHH77333.1"/>
    </source>
</evidence>
<gene>
    <name evidence="9" type="ORF">SAMN02745823_00956</name>
</gene>
<feature type="transmembrane region" description="Helical" evidence="7">
    <location>
        <begin position="76"/>
        <end position="95"/>
    </location>
</feature>
<dbReference type="GO" id="GO:0005886">
    <property type="term" value="C:plasma membrane"/>
    <property type="evidence" value="ECO:0007669"/>
    <property type="project" value="UniProtKB-SubCell"/>
</dbReference>
<dbReference type="PANTHER" id="PTHR43744:SF12">
    <property type="entry name" value="ABC TRANSPORTER PERMEASE PROTEIN MG189-RELATED"/>
    <property type="match status" value="1"/>
</dbReference>
<evidence type="ECO:0000256" key="5">
    <source>
        <dbReference type="ARBA" id="ARBA00022989"/>
    </source>
</evidence>
<evidence type="ECO:0000256" key="3">
    <source>
        <dbReference type="ARBA" id="ARBA00022475"/>
    </source>
</evidence>
<sequence>MKILGKSASILGKILISALLILIFVVPFYWMILTAVKTLGEVVQFPPKFWTDAIQWHNFKDAFDAIDFLHYTKNSLVITAGTLLGQALFILPASYAFARYDFKGKKLLFSIVLLTMMIPGQLIFLPVFVMYVKLGLLNSYISLIIPFAANGLAIFMLRQTFMQVPDSILEAARLDNAGEFKIIYSIMLPMAVPTISTLALFTFITSWNSYFFPLAWTTTDAVRTLPVGIQQLQSSLGLNPQVVMAGVVLMVVPILVIFVIARKQIIKAFTYMGIK</sequence>
<feature type="transmembrane region" description="Helical" evidence="7">
    <location>
        <begin position="137"/>
        <end position="157"/>
    </location>
</feature>
<organism evidence="9 10">
    <name type="scientific">Sporobacter termitidis DSM 10068</name>
    <dbReference type="NCBI Taxonomy" id="1123282"/>
    <lineage>
        <taxon>Bacteria</taxon>
        <taxon>Bacillati</taxon>
        <taxon>Bacillota</taxon>
        <taxon>Clostridia</taxon>
        <taxon>Eubacteriales</taxon>
        <taxon>Oscillospiraceae</taxon>
        <taxon>Sporobacter</taxon>
    </lineage>
</organism>
<feature type="domain" description="ABC transmembrane type-1" evidence="8">
    <location>
        <begin position="72"/>
        <end position="261"/>
    </location>
</feature>
<name>A0A1M5VQX6_9FIRM</name>
<evidence type="ECO:0000256" key="6">
    <source>
        <dbReference type="ARBA" id="ARBA00023136"/>
    </source>
</evidence>
<dbReference type="Proteomes" id="UP000183995">
    <property type="component" value="Unassembled WGS sequence"/>
</dbReference>
<feature type="transmembrane region" description="Helical" evidence="7">
    <location>
        <begin position="182"/>
        <end position="204"/>
    </location>
</feature>
<evidence type="ECO:0000256" key="7">
    <source>
        <dbReference type="RuleBase" id="RU363032"/>
    </source>
</evidence>
<evidence type="ECO:0000259" key="8">
    <source>
        <dbReference type="PROSITE" id="PS50928"/>
    </source>
</evidence>
<comment type="similarity">
    <text evidence="7">Belongs to the binding-protein-dependent transport system permease family.</text>
</comment>
<evidence type="ECO:0000256" key="1">
    <source>
        <dbReference type="ARBA" id="ARBA00004651"/>
    </source>
</evidence>
<dbReference type="PANTHER" id="PTHR43744">
    <property type="entry name" value="ABC TRANSPORTER PERMEASE PROTEIN MG189-RELATED-RELATED"/>
    <property type="match status" value="1"/>
</dbReference>
<keyword evidence="6 7" id="KW-0472">Membrane</keyword>
<keyword evidence="10" id="KW-1185">Reference proteome</keyword>
<proteinExistence type="inferred from homology"/>
<dbReference type="SUPFAM" id="SSF161098">
    <property type="entry name" value="MetI-like"/>
    <property type="match status" value="1"/>
</dbReference>
<dbReference type="GO" id="GO:0055085">
    <property type="term" value="P:transmembrane transport"/>
    <property type="evidence" value="ECO:0007669"/>
    <property type="project" value="InterPro"/>
</dbReference>
<comment type="subcellular location">
    <subcellularLocation>
        <location evidence="1 7">Cell membrane</location>
        <topology evidence="1 7">Multi-pass membrane protein</topology>
    </subcellularLocation>
</comment>
<evidence type="ECO:0000256" key="2">
    <source>
        <dbReference type="ARBA" id="ARBA00022448"/>
    </source>
</evidence>
<dbReference type="Pfam" id="PF00528">
    <property type="entry name" value="BPD_transp_1"/>
    <property type="match status" value="1"/>
</dbReference>
<feature type="transmembrane region" description="Helical" evidence="7">
    <location>
        <begin position="12"/>
        <end position="32"/>
    </location>
</feature>